<dbReference type="InterPro" id="IPR000843">
    <property type="entry name" value="HTH_LacI"/>
</dbReference>
<keyword evidence="2" id="KW-0238">DNA-binding</keyword>
<dbReference type="PROSITE" id="PS00356">
    <property type="entry name" value="HTH_LACI_1"/>
    <property type="match status" value="1"/>
</dbReference>
<feature type="domain" description="HTH lacI-type" evidence="4">
    <location>
        <begin position="2"/>
        <end position="56"/>
    </location>
</feature>
<dbReference type="Gene3D" id="1.10.260.40">
    <property type="entry name" value="lambda repressor-like DNA-binding domains"/>
    <property type="match status" value="1"/>
</dbReference>
<dbReference type="Gene3D" id="3.40.50.2300">
    <property type="match status" value="2"/>
</dbReference>
<dbReference type="Pfam" id="PF13377">
    <property type="entry name" value="Peripla_BP_3"/>
    <property type="match status" value="1"/>
</dbReference>
<dbReference type="Proteomes" id="UP000261905">
    <property type="component" value="Unassembled WGS sequence"/>
</dbReference>
<evidence type="ECO:0000256" key="2">
    <source>
        <dbReference type="ARBA" id="ARBA00023125"/>
    </source>
</evidence>
<evidence type="ECO:0000313" key="6">
    <source>
        <dbReference type="EMBL" id="REK74435.1"/>
    </source>
</evidence>
<dbReference type="GO" id="GO:0000976">
    <property type="term" value="F:transcription cis-regulatory region binding"/>
    <property type="evidence" value="ECO:0007669"/>
    <property type="project" value="TreeGrafter"/>
</dbReference>
<dbReference type="Pfam" id="PF00356">
    <property type="entry name" value="LacI"/>
    <property type="match status" value="1"/>
</dbReference>
<dbReference type="InterPro" id="IPR046335">
    <property type="entry name" value="LacI/GalR-like_sensor"/>
</dbReference>
<dbReference type="AlphaFoldDB" id="A0A371PEU7"/>
<dbReference type="PANTHER" id="PTHR30146">
    <property type="entry name" value="LACI-RELATED TRANSCRIPTIONAL REPRESSOR"/>
    <property type="match status" value="1"/>
</dbReference>
<accession>A0A371PEU7</accession>
<dbReference type="InterPro" id="IPR010982">
    <property type="entry name" value="Lambda_DNA-bd_dom_sf"/>
</dbReference>
<evidence type="ECO:0000259" key="5">
    <source>
        <dbReference type="PROSITE" id="PS50943"/>
    </source>
</evidence>
<keyword evidence="1" id="KW-0805">Transcription regulation</keyword>
<dbReference type="RefSeq" id="WP_116047747.1">
    <property type="nucleotide sequence ID" value="NZ_QUBQ01000003.1"/>
</dbReference>
<keyword evidence="3" id="KW-0804">Transcription</keyword>
<dbReference type="PANTHER" id="PTHR30146:SF109">
    <property type="entry name" value="HTH-TYPE TRANSCRIPTIONAL REGULATOR GALS"/>
    <property type="match status" value="1"/>
</dbReference>
<evidence type="ECO:0000256" key="1">
    <source>
        <dbReference type="ARBA" id="ARBA00023015"/>
    </source>
</evidence>
<dbReference type="OrthoDB" id="9775106at2"/>
<dbReference type="SUPFAM" id="SSF53822">
    <property type="entry name" value="Periplasmic binding protein-like I"/>
    <property type="match status" value="1"/>
</dbReference>
<dbReference type="SUPFAM" id="SSF47413">
    <property type="entry name" value="lambda repressor-like DNA-binding domains"/>
    <property type="match status" value="1"/>
</dbReference>
<dbReference type="PROSITE" id="PS50943">
    <property type="entry name" value="HTH_CROC1"/>
    <property type="match status" value="1"/>
</dbReference>
<dbReference type="SMART" id="SM00354">
    <property type="entry name" value="HTH_LACI"/>
    <property type="match status" value="1"/>
</dbReference>
<keyword evidence="7" id="KW-1185">Reference proteome</keyword>
<evidence type="ECO:0000313" key="7">
    <source>
        <dbReference type="Proteomes" id="UP000261905"/>
    </source>
</evidence>
<dbReference type="EMBL" id="QUBQ01000003">
    <property type="protein sequence ID" value="REK74435.1"/>
    <property type="molecule type" value="Genomic_DNA"/>
</dbReference>
<feature type="domain" description="HTH cro/C1-type" evidence="5">
    <location>
        <begin position="3"/>
        <end position="32"/>
    </location>
</feature>
<dbReference type="CDD" id="cd01392">
    <property type="entry name" value="HTH_LacI"/>
    <property type="match status" value="1"/>
</dbReference>
<reference evidence="6 7" key="1">
    <citation type="submission" date="2018-08" db="EMBL/GenBank/DDBJ databases">
        <title>Paenibacillus sp. M4BSY-1, whole genome shotgun sequence.</title>
        <authorList>
            <person name="Tuo L."/>
        </authorList>
    </citation>
    <scope>NUCLEOTIDE SEQUENCE [LARGE SCALE GENOMIC DNA]</scope>
    <source>
        <strain evidence="6 7">M4BSY-1</strain>
    </source>
</reference>
<evidence type="ECO:0000256" key="3">
    <source>
        <dbReference type="ARBA" id="ARBA00023163"/>
    </source>
</evidence>
<dbReference type="GO" id="GO:0003700">
    <property type="term" value="F:DNA-binding transcription factor activity"/>
    <property type="evidence" value="ECO:0007669"/>
    <property type="project" value="TreeGrafter"/>
</dbReference>
<organism evidence="6 7">
    <name type="scientific">Paenibacillus paeoniae</name>
    <dbReference type="NCBI Taxonomy" id="2292705"/>
    <lineage>
        <taxon>Bacteria</taxon>
        <taxon>Bacillati</taxon>
        <taxon>Bacillota</taxon>
        <taxon>Bacilli</taxon>
        <taxon>Bacillales</taxon>
        <taxon>Paenibacillaceae</taxon>
        <taxon>Paenibacillus</taxon>
    </lineage>
</organism>
<dbReference type="PROSITE" id="PS50932">
    <property type="entry name" value="HTH_LACI_2"/>
    <property type="match status" value="1"/>
</dbReference>
<dbReference type="InterPro" id="IPR028082">
    <property type="entry name" value="Peripla_BP_I"/>
</dbReference>
<comment type="caution">
    <text evidence="6">The sequence shown here is derived from an EMBL/GenBank/DDBJ whole genome shotgun (WGS) entry which is preliminary data.</text>
</comment>
<dbReference type="InterPro" id="IPR001387">
    <property type="entry name" value="Cro/C1-type_HTH"/>
</dbReference>
<protein>
    <submittedName>
        <fullName evidence="6">LacI family transcriptional regulator</fullName>
    </submittedName>
</protein>
<gene>
    <name evidence="6" type="ORF">DX130_18150</name>
</gene>
<proteinExistence type="predicted"/>
<sequence>MSSLKEIAQLTGVSISTVSNVLNGRKNVSQETRDRIMRCCEEQGYVHDASPKKSKSDKDKRIVFIFSDFDREFYLKIIEGVSTCLNENGYDLIICTNKSSDNFLKSNFARGTISLDGSLSDEFFQTVAKPEFPVVLMDRVLDNVNKNTKSVVVDNYPVMCQLVQSLVDRGLKRFGFLGGQAATLDNKERFSGFMETLQANGIAFDQSYYYHGNYREKSGYQAAKLMILSNDYPEVLVCANDNMAVGAIKAFEEHGISVPRDISITGFDDSDAAALAGLTTIKIPRYESGFLAAKELLELIKGNVNRDTVKIGASIIWRQSVRS</sequence>
<dbReference type="CDD" id="cd06267">
    <property type="entry name" value="PBP1_LacI_sugar_binding-like"/>
    <property type="match status" value="1"/>
</dbReference>
<evidence type="ECO:0000259" key="4">
    <source>
        <dbReference type="PROSITE" id="PS50932"/>
    </source>
</evidence>
<name>A0A371PEU7_9BACL</name>